<keyword evidence="4" id="KW-0808">Transferase</keyword>
<evidence type="ECO:0000256" key="2">
    <source>
        <dbReference type="ARBA" id="ARBA00008593"/>
    </source>
</evidence>
<dbReference type="SUPFAM" id="SSF81631">
    <property type="entry name" value="PAP/OAS1 substrate-binding domain"/>
    <property type="match status" value="1"/>
</dbReference>
<dbReference type="GeneID" id="20215611"/>
<comment type="cofactor">
    <cofactor evidence="1">
        <name>Mn(2+)</name>
        <dbReference type="ChEBI" id="CHEBI:29035"/>
    </cofactor>
</comment>
<evidence type="ECO:0000256" key="6">
    <source>
        <dbReference type="ARBA" id="ARBA00022842"/>
    </source>
</evidence>
<dbReference type="EMBL" id="AMQM01004153">
    <property type="status" value="NOT_ANNOTATED_CDS"/>
    <property type="molecule type" value="Genomic_DNA"/>
</dbReference>
<keyword evidence="6" id="KW-0460">Magnesium</keyword>
<dbReference type="Pfam" id="PF03828">
    <property type="entry name" value="PAP_assoc"/>
    <property type="match status" value="1"/>
</dbReference>
<reference evidence="9 11" key="2">
    <citation type="journal article" date="2013" name="Nature">
        <title>Insights into bilaterian evolution from three spiralian genomes.</title>
        <authorList>
            <person name="Simakov O."/>
            <person name="Marletaz F."/>
            <person name="Cho S.J."/>
            <person name="Edsinger-Gonzales E."/>
            <person name="Havlak P."/>
            <person name="Hellsten U."/>
            <person name="Kuo D.H."/>
            <person name="Larsson T."/>
            <person name="Lv J."/>
            <person name="Arendt D."/>
            <person name="Savage R."/>
            <person name="Osoegawa K."/>
            <person name="de Jong P."/>
            <person name="Grimwood J."/>
            <person name="Chapman J.A."/>
            <person name="Shapiro H."/>
            <person name="Aerts A."/>
            <person name="Otillar R.P."/>
            <person name="Terry A.Y."/>
            <person name="Boore J.L."/>
            <person name="Grigoriev I.V."/>
            <person name="Lindberg D.R."/>
            <person name="Seaver E.C."/>
            <person name="Weisblat D.A."/>
            <person name="Putnam N.H."/>
            <person name="Rokhsar D.S."/>
        </authorList>
    </citation>
    <scope>NUCLEOTIDE SEQUENCE</scope>
</reference>
<name>T1G3G3_HELRO</name>
<dbReference type="Gene3D" id="1.10.1410.10">
    <property type="match status" value="1"/>
</dbReference>
<reference evidence="10" key="3">
    <citation type="submission" date="2015-06" db="UniProtKB">
        <authorList>
            <consortium name="EnsemblMetazoa"/>
        </authorList>
    </citation>
    <scope>IDENTIFICATION</scope>
</reference>
<feature type="domain" description="Poly(A) RNA polymerase mitochondrial-like central palm" evidence="8">
    <location>
        <begin position="3"/>
        <end position="109"/>
    </location>
</feature>
<feature type="domain" description="PAP-associated" evidence="7">
    <location>
        <begin position="169"/>
        <end position="226"/>
    </location>
</feature>
<dbReference type="FunFam" id="3.30.460.10:FF:000006">
    <property type="entry name" value="non-canonical poly(A) RNA polymerase PAPD5"/>
    <property type="match status" value="1"/>
</dbReference>
<dbReference type="OMA" id="NAPNMLE"/>
<evidence type="ECO:0000259" key="8">
    <source>
        <dbReference type="Pfam" id="PF22600"/>
    </source>
</evidence>
<evidence type="ECO:0000313" key="9">
    <source>
        <dbReference type="EMBL" id="ESO04632.1"/>
    </source>
</evidence>
<dbReference type="Proteomes" id="UP000015101">
    <property type="component" value="Unassembled WGS sequence"/>
</dbReference>
<dbReference type="AlphaFoldDB" id="T1G3G3"/>
<evidence type="ECO:0000313" key="11">
    <source>
        <dbReference type="Proteomes" id="UP000015101"/>
    </source>
</evidence>
<dbReference type="KEGG" id="hro:HELRODRAFT_78854"/>
<organism evidence="10 11">
    <name type="scientific">Helobdella robusta</name>
    <name type="common">Californian leech</name>
    <dbReference type="NCBI Taxonomy" id="6412"/>
    <lineage>
        <taxon>Eukaryota</taxon>
        <taxon>Metazoa</taxon>
        <taxon>Spiralia</taxon>
        <taxon>Lophotrochozoa</taxon>
        <taxon>Annelida</taxon>
        <taxon>Clitellata</taxon>
        <taxon>Hirudinea</taxon>
        <taxon>Rhynchobdellida</taxon>
        <taxon>Glossiphoniidae</taxon>
        <taxon>Helobdella</taxon>
    </lineage>
</organism>
<dbReference type="GO" id="GO:0046872">
    <property type="term" value="F:metal ion binding"/>
    <property type="evidence" value="ECO:0007669"/>
    <property type="project" value="UniProtKB-KW"/>
</dbReference>
<dbReference type="Pfam" id="PF22600">
    <property type="entry name" value="MTPAP-like_central"/>
    <property type="match status" value="1"/>
</dbReference>
<proteinExistence type="inferred from homology"/>
<dbReference type="Gene3D" id="3.30.460.10">
    <property type="entry name" value="Beta Polymerase, domain 2"/>
    <property type="match status" value="1"/>
</dbReference>
<dbReference type="EMBL" id="KB096457">
    <property type="protein sequence ID" value="ESO04632.1"/>
    <property type="molecule type" value="Genomic_DNA"/>
</dbReference>
<dbReference type="GO" id="GO:0043634">
    <property type="term" value="P:polyadenylation-dependent ncRNA catabolic process"/>
    <property type="evidence" value="ECO:0000318"/>
    <property type="project" value="GO_Central"/>
</dbReference>
<dbReference type="InParanoid" id="T1G3G3"/>
<dbReference type="GO" id="GO:1990817">
    <property type="term" value="F:poly(A) RNA polymerase activity"/>
    <property type="evidence" value="ECO:0000318"/>
    <property type="project" value="GO_Central"/>
</dbReference>
<evidence type="ECO:0000313" key="10">
    <source>
        <dbReference type="EnsemblMetazoa" id="HelroP78854"/>
    </source>
</evidence>
<protein>
    <recommendedName>
        <fullName evidence="3">polynucleotide adenylyltransferase</fullName>
        <ecNumber evidence="3">2.7.7.19</ecNumber>
    </recommendedName>
</protein>
<evidence type="ECO:0000256" key="4">
    <source>
        <dbReference type="ARBA" id="ARBA00022679"/>
    </source>
</evidence>
<dbReference type="RefSeq" id="XP_009017211.1">
    <property type="nucleotide sequence ID" value="XM_009018963.1"/>
</dbReference>
<dbReference type="STRING" id="6412.T1G3G3"/>
<accession>T1G3G3</accession>
<dbReference type="EC" id="2.7.7.19" evidence="3"/>
<dbReference type="HOGENOM" id="CLU_013572_0_0_1"/>
<keyword evidence="5" id="KW-0479">Metal-binding</keyword>
<keyword evidence="11" id="KW-1185">Reference proteome</keyword>
<comment type="similarity">
    <text evidence="2">Belongs to the DNA polymerase type-B-like family.</text>
</comment>
<dbReference type="CDD" id="cd05402">
    <property type="entry name" value="NT_PAP_TUTase"/>
    <property type="match status" value="1"/>
</dbReference>
<dbReference type="eggNOG" id="KOG1906">
    <property type="taxonomic scope" value="Eukaryota"/>
</dbReference>
<sequence>MSPKPEERYMRSDVVSRMQIVIKSIWPNAEVKVYGSFETGLYLATSDIDLVVYCNELDTQAALTLLEQRLQNIRDYDDVPIVKVLDKQTAVRVDICFNVDSGTSSAEFIKDMMLVYPELKYLVLVMKQFLLSHKLLEMFNGGISSYCLILLIISYLQLHPEDRHSENHGDRLVKFLELYGRLFNYLKCGISVKEGGFYFRKSEEGKGDTTNRYSLLCIKDPFNDENDVGEGCFGIVQIRVEFEKAFRELSDGVLPQYAHIQPTSTSLLGRILTIAPEVVTYRKFI</sequence>
<dbReference type="GO" id="GO:0005730">
    <property type="term" value="C:nucleolus"/>
    <property type="evidence" value="ECO:0000318"/>
    <property type="project" value="GO_Central"/>
</dbReference>
<dbReference type="OrthoDB" id="273917at2759"/>
<evidence type="ECO:0000256" key="1">
    <source>
        <dbReference type="ARBA" id="ARBA00001936"/>
    </source>
</evidence>
<dbReference type="InterPro" id="IPR043519">
    <property type="entry name" value="NT_sf"/>
</dbReference>
<dbReference type="GO" id="GO:0031123">
    <property type="term" value="P:RNA 3'-end processing"/>
    <property type="evidence" value="ECO:0000318"/>
    <property type="project" value="GO_Central"/>
</dbReference>
<dbReference type="CTD" id="20215611"/>
<evidence type="ECO:0000259" key="7">
    <source>
        <dbReference type="Pfam" id="PF03828"/>
    </source>
</evidence>
<gene>
    <name evidence="10" type="primary">20215611</name>
    <name evidence="9" type="ORF">HELRODRAFT_78854</name>
</gene>
<dbReference type="InterPro" id="IPR045862">
    <property type="entry name" value="Trf4-like"/>
</dbReference>
<dbReference type="PANTHER" id="PTHR23092:SF15">
    <property type="entry name" value="INACTIVE NON-CANONICAL POLY(A) RNA POLYMERASE PROTEIN TRF4-2-RELATED"/>
    <property type="match status" value="1"/>
</dbReference>
<dbReference type="InterPro" id="IPR002058">
    <property type="entry name" value="PAP_assoc"/>
</dbReference>
<dbReference type="PANTHER" id="PTHR23092">
    <property type="entry name" value="POLY(A) RNA POLYMERASE"/>
    <property type="match status" value="1"/>
</dbReference>
<evidence type="ECO:0000256" key="5">
    <source>
        <dbReference type="ARBA" id="ARBA00022723"/>
    </source>
</evidence>
<evidence type="ECO:0000256" key="3">
    <source>
        <dbReference type="ARBA" id="ARBA00012388"/>
    </source>
</evidence>
<dbReference type="SUPFAM" id="SSF81301">
    <property type="entry name" value="Nucleotidyltransferase"/>
    <property type="match status" value="1"/>
</dbReference>
<dbReference type="InterPro" id="IPR054708">
    <property type="entry name" value="MTPAP-like_central"/>
</dbReference>
<dbReference type="GO" id="GO:0031499">
    <property type="term" value="C:TRAMP complex"/>
    <property type="evidence" value="ECO:0000318"/>
    <property type="project" value="GO_Central"/>
</dbReference>
<reference evidence="11" key="1">
    <citation type="submission" date="2012-12" db="EMBL/GenBank/DDBJ databases">
        <authorList>
            <person name="Hellsten U."/>
            <person name="Grimwood J."/>
            <person name="Chapman J.A."/>
            <person name="Shapiro H."/>
            <person name="Aerts A."/>
            <person name="Otillar R.P."/>
            <person name="Terry A.Y."/>
            <person name="Boore J.L."/>
            <person name="Simakov O."/>
            <person name="Marletaz F."/>
            <person name="Cho S.-J."/>
            <person name="Edsinger-Gonzales E."/>
            <person name="Havlak P."/>
            <person name="Kuo D.-H."/>
            <person name="Larsson T."/>
            <person name="Lv J."/>
            <person name="Arendt D."/>
            <person name="Savage R."/>
            <person name="Osoegawa K."/>
            <person name="de Jong P."/>
            <person name="Lindberg D.R."/>
            <person name="Seaver E.C."/>
            <person name="Weisblat D.A."/>
            <person name="Putnam N.H."/>
            <person name="Grigoriev I.V."/>
            <person name="Rokhsar D.S."/>
        </authorList>
    </citation>
    <scope>NUCLEOTIDE SEQUENCE</scope>
</reference>
<dbReference type="EnsemblMetazoa" id="HelroT78854">
    <property type="protein sequence ID" value="HelroP78854"/>
    <property type="gene ID" value="HelroG78854"/>
</dbReference>